<protein>
    <recommendedName>
        <fullName evidence="6">HAT C-terminal dimerisation domain-containing protein</fullName>
    </recommendedName>
</protein>
<dbReference type="PANTHER" id="PTHR46481:SF10">
    <property type="entry name" value="ZINC FINGER BED DOMAIN-CONTAINING PROTEIN 39"/>
    <property type="match status" value="1"/>
</dbReference>
<dbReference type="GO" id="GO:0008270">
    <property type="term" value="F:zinc ion binding"/>
    <property type="evidence" value="ECO:0007669"/>
    <property type="project" value="UniProtKB-KW"/>
</dbReference>
<keyword evidence="5" id="KW-0539">Nucleus</keyword>
<dbReference type="InterPro" id="IPR052035">
    <property type="entry name" value="ZnF_BED_domain_contain"/>
</dbReference>
<dbReference type="Pfam" id="PF05699">
    <property type="entry name" value="Dimer_Tnp_hAT"/>
    <property type="match status" value="1"/>
</dbReference>
<evidence type="ECO:0000256" key="2">
    <source>
        <dbReference type="ARBA" id="ARBA00022723"/>
    </source>
</evidence>
<dbReference type="STRING" id="93625.A0A409WTG7"/>
<dbReference type="Proteomes" id="UP000283269">
    <property type="component" value="Unassembled WGS sequence"/>
</dbReference>
<evidence type="ECO:0000259" key="6">
    <source>
        <dbReference type="Pfam" id="PF05699"/>
    </source>
</evidence>
<evidence type="ECO:0000313" key="7">
    <source>
        <dbReference type="EMBL" id="PPQ81810.1"/>
    </source>
</evidence>
<dbReference type="EMBL" id="NHYD01003209">
    <property type="protein sequence ID" value="PPQ81810.1"/>
    <property type="molecule type" value="Genomic_DNA"/>
</dbReference>
<keyword evidence="2" id="KW-0479">Metal-binding</keyword>
<dbReference type="InterPro" id="IPR012337">
    <property type="entry name" value="RNaseH-like_sf"/>
</dbReference>
<organism evidence="7 8">
    <name type="scientific">Psilocybe cyanescens</name>
    <dbReference type="NCBI Taxonomy" id="93625"/>
    <lineage>
        <taxon>Eukaryota</taxon>
        <taxon>Fungi</taxon>
        <taxon>Dikarya</taxon>
        <taxon>Basidiomycota</taxon>
        <taxon>Agaricomycotina</taxon>
        <taxon>Agaricomycetes</taxon>
        <taxon>Agaricomycetidae</taxon>
        <taxon>Agaricales</taxon>
        <taxon>Agaricineae</taxon>
        <taxon>Strophariaceae</taxon>
        <taxon>Psilocybe</taxon>
    </lineage>
</organism>
<dbReference type="InParanoid" id="A0A409WTG7"/>
<gene>
    <name evidence="7" type="ORF">CVT25_013646</name>
</gene>
<proteinExistence type="predicted"/>
<evidence type="ECO:0000256" key="3">
    <source>
        <dbReference type="ARBA" id="ARBA00022771"/>
    </source>
</evidence>
<keyword evidence="4" id="KW-0862">Zinc</keyword>
<keyword evidence="3" id="KW-0863">Zinc-finger</keyword>
<evidence type="ECO:0000256" key="5">
    <source>
        <dbReference type="ARBA" id="ARBA00023242"/>
    </source>
</evidence>
<comment type="caution">
    <text evidence="7">The sequence shown here is derived from an EMBL/GenBank/DDBJ whole genome shotgun (WGS) entry which is preliminary data.</text>
</comment>
<sequence>MSLDLQDELDCYLAAEVKDVKDALMWWYNRCSTFPCLFQMVCDYLSVPATTLNVERTFSQGCLMLPHVCNCLNVQSTHDLMCVGSWSVLGLIKDSNLKAVLRVDITEEQDLAEDWDAICGL</sequence>
<comment type="subcellular location">
    <subcellularLocation>
        <location evidence="1">Nucleus</location>
    </subcellularLocation>
</comment>
<dbReference type="InterPro" id="IPR008906">
    <property type="entry name" value="HATC_C_dom"/>
</dbReference>
<accession>A0A409WTG7</accession>
<dbReference type="GO" id="GO:0005634">
    <property type="term" value="C:nucleus"/>
    <property type="evidence" value="ECO:0007669"/>
    <property type="project" value="UniProtKB-SubCell"/>
</dbReference>
<evidence type="ECO:0000256" key="1">
    <source>
        <dbReference type="ARBA" id="ARBA00004123"/>
    </source>
</evidence>
<dbReference type="SUPFAM" id="SSF53098">
    <property type="entry name" value="Ribonuclease H-like"/>
    <property type="match status" value="1"/>
</dbReference>
<dbReference type="GO" id="GO:0046983">
    <property type="term" value="F:protein dimerization activity"/>
    <property type="evidence" value="ECO:0007669"/>
    <property type="project" value="InterPro"/>
</dbReference>
<dbReference type="OrthoDB" id="1715602at2759"/>
<keyword evidence="8" id="KW-1185">Reference proteome</keyword>
<name>A0A409WTG7_PSICY</name>
<evidence type="ECO:0000313" key="8">
    <source>
        <dbReference type="Proteomes" id="UP000283269"/>
    </source>
</evidence>
<reference evidence="7 8" key="1">
    <citation type="journal article" date="2018" name="Evol. Lett.">
        <title>Horizontal gene cluster transfer increased hallucinogenic mushroom diversity.</title>
        <authorList>
            <person name="Reynolds H.T."/>
            <person name="Vijayakumar V."/>
            <person name="Gluck-Thaler E."/>
            <person name="Korotkin H.B."/>
            <person name="Matheny P.B."/>
            <person name="Slot J.C."/>
        </authorList>
    </citation>
    <scope>NUCLEOTIDE SEQUENCE [LARGE SCALE GENOMIC DNA]</scope>
    <source>
        <strain evidence="7 8">2631</strain>
    </source>
</reference>
<dbReference type="AlphaFoldDB" id="A0A409WTG7"/>
<dbReference type="PANTHER" id="PTHR46481">
    <property type="entry name" value="ZINC FINGER BED DOMAIN-CONTAINING PROTEIN 4"/>
    <property type="match status" value="1"/>
</dbReference>
<evidence type="ECO:0000256" key="4">
    <source>
        <dbReference type="ARBA" id="ARBA00022833"/>
    </source>
</evidence>
<feature type="domain" description="HAT C-terminal dimerisation" evidence="6">
    <location>
        <begin position="8"/>
        <end position="86"/>
    </location>
</feature>